<protein>
    <submittedName>
        <fullName evidence="1">Uncharacterized protein</fullName>
    </submittedName>
</protein>
<keyword evidence="2" id="KW-1185">Reference proteome</keyword>
<comment type="caution">
    <text evidence="1">The sequence shown here is derived from an EMBL/GenBank/DDBJ whole genome shotgun (WGS) entry which is preliminary data.</text>
</comment>
<accession>A0ACB6QV18</accession>
<evidence type="ECO:0000313" key="1">
    <source>
        <dbReference type="EMBL" id="KAF2470717.1"/>
    </source>
</evidence>
<proteinExistence type="predicted"/>
<evidence type="ECO:0000313" key="2">
    <source>
        <dbReference type="Proteomes" id="UP000799755"/>
    </source>
</evidence>
<sequence length="70" mass="7510">MQLISLTSIITAVAAQQLAWGQCGGNGWTGETSCVNGYTCQISNEWYSQCIPSSAAPGKISLSSHRINYR</sequence>
<name>A0ACB6QV18_9PLEO</name>
<dbReference type="EMBL" id="MU003507">
    <property type="protein sequence ID" value="KAF2470717.1"/>
    <property type="molecule type" value="Genomic_DNA"/>
</dbReference>
<reference evidence="1" key="1">
    <citation type="journal article" date="2020" name="Stud. Mycol.">
        <title>101 Dothideomycetes genomes: a test case for predicting lifestyles and emergence of pathogens.</title>
        <authorList>
            <person name="Haridas S."/>
            <person name="Albert R."/>
            <person name="Binder M."/>
            <person name="Bloem J."/>
            <person name="Labutti K."/>
            <person name="Salamov A."/>
            <person name="Andreopoulos B."/>
            <person name="Baker S."/>
            <person name="Barry K."/>
            <person name="Bills G."/>
            <person name="Bluhm B."/>
            <person name="Cannon C."/>
            <person name="Castanera R."/>
            <person name="Culley D."/>
            <person name="Daum C."/>
            <person name="Ezra D."/>
            <person name="Gonzalez J."/>
            <person name="Henrissat B."/>
            <person name="Kuo A."/>
            <person name="Liang C."/>
            <person name="Lipzen A."/>
            <person name="Lutzoni F."/>
            <person name="Magnuson J."/>
            <person name="Mondo S."/>
            <person name="Nolan M."/>
            <person name="Ohm R."/>
            <person name="Pangilinan J."/>
            <person name="Park H.-J."/>
            <person name="Ramirez L."/>
            <person name="Alfaro M."/>
            <person name="Sun H."/>
            <person name="Tritt A."/>
            <person name="Yoshinaga Y."/>
            <person name="Zwiers L.-H."/>
            <person name="Turgeon B."/>
            <person name="Goodwin S."/>
            <person name="Spatafora J."/>
            <person name="Crous P."/>
            <person name="Grigoriev I."/>
        </authorList>
    </citation>
    <scope>NUCLEOTIDE SEQUENCE</scope>
    <source>
        <strain evidence="1">ATCC 200398</strain>
    </source>
</reference>
<gene>
    <name evidence="1" type="ORF">BDR25DRAFT_225149</name>
</gene>
<dbReference type="Proteomes" id="UP000799755">
    <property type="component" value="Unassembled WGS sequence"/>
</dbReference>
<organism evidence="1 2">
    <name type="scientific">Lindgomyces ingoldianus</name>
    <dbReference type="NCBI Taxonomy" id="673940"/>
    <lineage>
        <taxon>Eukaryota</taxon>
        <taxon>Fungi</taxon>
        <taxon>Dikarya</taxon>
        <taxon>Ascomycota</taxon>
        <taxon>Pezizomycotina</taxon>
        <taxon>Dothideomycetes</taxon>
        <taxon>Pleosporomycetidae</taxon>
        <taxon>Pleosporales</taxon>
        <taxon>Lindgomycetaceae</taxon>
        <taxon>Lindgomyces</taxon>
    </lineage>
</organism>